<proteinExistence type="predicted"/>
<dbReference type="Proteomes" id="UP000262825">
    <property type="component" value="Unassembled WGS sequence"/>
</dbReference>
<protein>
    <recommendedName>
        <fullName evidence="3">UNC-45/Cro1/She4 central domain-containing protein</fullName>
    </recommendedName>
</protein>
<dbReference type="Pfam" id="PF11701">
    <property type="entry name" value="UNC45-central"/>
    <property type="match status" value="1"/>
</dbReference>
<reference evidence="5" key="1">
    <citation type="submission" date="2018-06" db="EMBL/GenBank/DDBJ databases">
        <authorList>
            <person name="Guldener U."/>
        </authorList>
    </citation>
    <scope>NUCLEOTIDE SEQUENCE [LARGE SCALE GENOMIC DNA]</scope>
    <source>
        <strain evidence="5">UTAD17</strain>
    </source>
</reference>
<evidence type="ECO:0000313" key="4">
    <source>
        <dbReference type="EMBL" id="SSD62050.1"/>
    </source>
</evidence>
<accession>A0A376BD48</accession>
<dbReference type="InterPro" id="IPR024660">
    <property type="entry name" value="UCS_central_dom"/>
</dbReference>
<evidence type="ECO:0000259" key="3">
    <source>
        <dbReference type="Pfam" id="PF11701"/>
    </source>
</evidence>
<evidence type="ECO:0000256" key="2">
    <source>
        <dbReference type="ARBA" id="ARBA00022490"/>
    </source>
</evidence>
<dbReference type="AlphaFoldDB" id="A0A376BD48"/>
<dbReference type="InterPro" id="IPR016024">
    <property type="entry name" value="ARM-type_fold"/>
</dbReference>
<sequence>MASTQMKCNNNDNDLVELNAFCNRLNNNLKIENANSTRDYEEAIAESWEIFSKLNSITDGATISTALKNTEYIEKMINEIEIVWVRSFKDHNVSRQYLLNSIWGHNNRDLARHFELIFKLNVNFISNNMNSNKILHILNIAIEALDTNPNSTEFLPVELHTLLKKNGSNLVCLEFITLLLKNDKILKKLKFQDVEFLVPILAKNFVDLSNISITTSSSTLYFQEIYKNKGNAFIIMIFSELKRLDEHGLELKFIDYINSLIVEVEEQIDNGGKSFDIILTCLIDLYPIMTRICSSIFLSSNFQKILIASATNTANNNNIKNIFKLLSVACIDESVRVFIAENYLDVLIKCLQIANLKLFCAAVLVKIWNFTKLVNEHNVNLTDLTQIFIEEILSYDMDHQDVVIVGTTSFYPELKKTESVINQKVTAEKQELSLAIESLSYLSLKKQVGHIIRQNGDLCLKFFDIFRNDDYSSETYGLLSIICNSIEPPTDNEKEHKDLGNLVGTLAAKGEESSMDTEETNENIHDFVEDYILDLGVINYIIAHFSKFSLGSKELIGKLFYYVCKHDREFISDLDKTGDILISIIREKIAVAGSSSLRSVIANDPPSLRALRLILMFNDPAKVFYNHEKDILEATVLFMESLPSPDSDNDQGIKTYENLIALSNLASTSNKKLVKIITSGGNTTKYWDKIENLLIDSNHMIQRSALELVVNIMATDIESTAKFFNYDNPKSLKNYKLLVDFFQLKDVKSQEAVASIFCNVAHIPFISSYFIHDKKLISNLLCILKEQRKDEELVYRVLFLIKTLLEEHLVSDNEETFVGITDNLQNKLAFKKLVESYKKKSNSSNSDAIVQECNDILKYI</sequence>
<name>A0A376BD48_9ASCO</name>
<dbReference type="PANTHER" id="PTHR45994:SF1">
    <property type="entry name" value="FI21225P1"/>
    <property type="match status" value="1"/>
</dbReference>
<evidence type="ECO:0000313" key="5">
    <source>
        <dbReference type="Proteomes" id="UP000262825"/>
    </source>
</evidence>
<evidence type="ECO:0000256" key="1">
    <source>
        <dbReference type="ARBA" id="ARBA00004496"/>
    </source>
</evidence>
<organism evidence="4 5">
    <name type="scientific">Saccharomycodes ludwigii</name>
    <dbReference type="NCBI Taxonomy" id="36035"/>
    <lineage>
        <taxon>Eukaryota</taxon>
        <taxon>Fungi</taxon>
        <taxon>Dikarya</taxon>
        <taxon>Ascomycota</taxon>
        <taxon>Saccharomycotina</taxon>
        <taxon>Saccharomycetes</taxon>
        <taxon>Saccharomycodales</taxon>
        <taxon>Saccharomycodaceae</taxon>
        <taxon>Saccharomycodes</taxon>
    </lineage>
</organism>
<dbReference type="Gene3D" id="1.25.10.10">
    <property type="entry name" value="Leucine-rich Repeat Variant"/>
    <property type="match status" value="1"/>
</dbReference>
<dbReference type="InterPro" id="IPR011989">
    <property type="entry name" value="ARM-like"/>
</dbReference>
<keyword evidence="5" id="KW-1185">Reference proteome</keyword>
<keyword evidence="2" id="KW-0963">Cytoplasm</keyword>
<dbReference type="EMBL" id="UFAJ01001090">
    <property type="protein sequence ID" value="SSD62050.1"/>
    <property type="molecule type" value="Genomic_DNA"/>
</dbReference>
<dbReference type="PANTHER" id="PTHR45994">
    <property type="entry name" value="FI21225P1"/>
    <property type="match status" value="1"/>
</dbReference>
<dbReference type="Gene3D" id="1.25.10.100">
    <property type="match status" value="1"/>
</dbReference>
<gene>
    <name evidence="4" type="ORF">SCODWIG_03812</name>
</gene>
<dbReference type="GO" id="GO:0005737">
    <property type="term" value="C:cytoplasm"/>
    <property type="evidence" value="ECO:0007669"/>
    <property type="project" value="UniProtKB-SubCell"/>
</dbReference>
<feature type="domain" description="UNC-45/Cro1/She4 central" evidence="3">
    <location>
        <begin position="234"/>
        <end position="367"/>
    </location>
</feature>
<dbReference type="GO" id="GO:0051879">
    <property type="term" value="F:Hsp90 protein binding"/>
    <property type="evidence" value="ECO:0007669"/>
    <property type="project" value="TreeGrafter"/>
</dbReference>
<dbReference type="VEuPathDB" id="FungiDB:SCODWIG_03812"/>
<comment type="subcellular location">
    <subcellularLocation>
        <location evidence="1">Cytoplasm</location>
    </subcellularLocation>
</comment>
<dbReference type="SUPFAM" id="SSF48371">
    <property type="entry name" value="ARM repeat"/>
    <property type="match status" value="1"/>
</dbReference>